<evidence type="ECO:0000313" key="2">
    <source>
        <dbReference type="EMBL" id="KAK6339919.1"/>
    </source>
</evidence>
<feature type="region of interest" description="Disordered" evidence="1">
    <location>
        <begin position="203"/>
        <end position="235"/>
    </location>
</feature>
<reference evidence="2 3" key="1">
    <citation type="submission" date="2019-10" db="EMBL/GenBank/DDBJ databases">
        <authorList>
            <person name="Palmer J.M."/>
        </authorList>
    </citation>
    <scope>NUCLEOTIDE SEQUENCE [LARGE SCALE GENOMIC DNA]</scope>
    <source>
        <strain evidence="2 3">TWF718</strain>
    </source>
</reference>
<feature type="compositionally biased region" description="Basic residues" evidence="1">
    <location>
        <begin position="10"/>
        <end position="20"/>
    </location>
</feature>
<dbReference type="EMBL" id="JAVHNR010000006">
    <property type="protein sequence ID" value="KAK6339919.1"/>
    <property type="molecule type" value="Genomic_DNA"/>
</dbReference>
<evidence type="ECO:0000256" key="1">
    <source>
        <dbReference type="SAM" id="MobiDB-lite"/>
    </source>
</evidence>
<protein>
    <submittedName>
        <fullName evidence="2">Uncharacterized protein</fullName>
    </submittedName>
</protein>
<accession>A0AAN8RGX8</accession>
<sequence>MLPEFGAPKGQKRIGKKRSHRYSTHNMELLHAQEFGGGEVVDTRPRIEREAEQMRDAVQMELLQGFENFSNKFFQEENYFSGRGHIEVFEGMNKVLHPRPSKSSQIDIEEWMDSRSAPYFPNAHETRSASAQVYTGAALQPGGYFETVERRVKTSEDINCDYATDFVWDIEDTIARTNAHRREVAQFGYEEEQIDLVPTMDALTISKPQRSQKRRSGSGSAKGAEYKQPRGIMKR</sequence>
<dbReference type="Proteomes" id="UP001313282">
    <property type="component" value="Unassembled WGS sequence"/>
</dbReference>
<comment type="caution">
    <text evidence="2">The sequence shown here is derived from an EMBL/GenBank/DDBJ whole genome shotgun (WGS) entry which is preliminary data.</text>
</comment>
<gene>
    <name evidence="2" type="ORF">TWF718_009307</name>
</gene>
<organism evidence="2 3">
    <name type="scientific">Orbilia javanica</name>
    <dbReference type="NCBI Taxonomy" id="47235"/>
    <lineage>
        <taxon>Eukaryota</taxon>
        <taxon>Fungi</taxon>
        <taxon>Dikarya</taxon>
        <taxon>Ascomycota</taxon>
        <taxon>Pezizomycotina</taxon>
        <taxon>Orbiliomycetes</taxon>
        <taxon>Orbiliales</taxon>
        <taxon>Orbiliaceae</taxon>
        <taxon>Orbilia</taxon>
    </lineage>
</organism>
<dbReference type="AlphaFoldDB" id="A0AAN8RGX8"/>
<evidence type="ECO:0000313" key="3">
    <source>
        <dbReference type="Proteomes" id="UP001313282"/>
    </source>
</evidence>
<feature type="region of interest" description="Disordered" evidence="1">
    <location>
        <begin position="1"/>
        <end position="20"/>
    </location>
</feature>
<name>A0AAN8RGX8_9PEZI</name>
<proteinExistence type="predicted"/>
<keyword evidence="3" id="KW-1185">Reference proteome</keyword>